<dbReference type="KEGG" id="tki:TKV_c11220"/>
<dbReference type="PANTHER" id="PTHR43701:SF2">
    <property type="entry name" value="MEMBRANE TRANSPORTER PROTEIN YJNA-RELATED"/>
    <property type="match status" value="1"/>
</dbReference>
<comment type="subcellular location">
    <subcellularLocation>
        <location evidence="6">Cell membrane</location>
        <topology evidence="6">Multi-pass membrane protein</topology>
    </subcellularLocation>
    <subcellularLocation>
        <location evidence="1">Membrane</location>
        <topology evidence="1">Multi-pass membrane protein</topology>
    </subcellularLocation>
</comment>
<feature type="transmembrane region" description="Helical" evidence="6">
    <location>
        <begin position="7"/>
        <end position="32"/>
    </location>
</feature>
<dbReference type="eggNOG" id="COG0730">
    <property type="taxonomic scope" value="Bacteria"/>
</dbReference>
<dbReference type="InterPro" id="IPR002781">
    <property type="entry name" value="TM_pro_TauE-like"/>
</dbReference>
<keyword evidence="4 6" id="KW-1133">Transmembrane helix</keyword>
<dbReference type="HOGENOM" id="CLU_045498_13_1_9"/>
<evidence type="ECO:0000256" key="1">
    <source>
        <dbReference type="ARBA" id="ARBA00004141"/>
    </source>
</evidence>
<evidence type="ECO:0000256" key="2">
    <source>
        <dbReference type="ARBA" id="ARBA00009142"/>
    </source>
</evidence>
<dbReference type="OrthoDB" id="25340at2"/>
<sequence>MKLFLIGLFAGIVGGMGIGGGTILIPALTIFLGTEQHIAQSVNLLSFIPTAIIALIYHIKSKNIQYKIVTLIIIGGIIGSSIGAILAAITKAVILKKIFAVFLFGMGIYEIFSKPRK</sequence>
<keyword evidence="3 6" id="KW-0812">Transmembrane</keyword>
<dbReference type="Proteomes" id="UP000029669">
    <property type="component" value="Chromosome"/>
</dbReference>
<dbReference type="STRING" id="2325.TKV_c11220"/>
<evidence type="ECO:0000256" key="3">
    <source>
        <dbReference type="ARBA" id="ARBA00022692"/>
    </source>
</evidence>
<organism evidence="7 8">
    <name type="scientific">Thermoanaerobacter kivui</name>
    <name type="common">Acetogenium kivui</name>
    <dbReference type="NCBI Taxonomy" id="2325"/>
    <lineage>
        <taxon>Bacteria</taxon>
        <taxon>Bacillati</taxon>
        <taxon>Bacillota</taxon>
        <taxon>Clostridia</taxon>
        <taxon>Thermoanaerobacterales</taxon>
        <taxon>Thermoanaerobacteraceae</taxon>
        <taxon>Thermoanaerobacter</taxon>
    </lineage>
</organism>
<feature type="transmembrane region" description="Helical" evidence="6">
    <location>
        <begin position="69"/>
        <end position="88"/>
    </location>
</feature>
<gene>
    <name evidence="7" type="ORF">TKV_c11220</name>
</gene>
<name>A0A097AR53_THEKI</name>
<accession>A0A097AR53</accession>
<dbReference type="AlphaFoldDB" id="A0A097AR53"/>
<feature type="transmembrane region" description="Helical" evidence="6">
    <location>
        <begin position="94"/>
        <end position="112"/>
    </location>
</feature>
<evidence type="ECO:0000313" key="7">
    <source>
        <dbReference type="EMBL" id="AIS52294.1"/>
    </source>
</evidence>
<dbReference type="GO" id="GO:0005886">
    <property type="term" value="C:plasma membrane"/>
    <property type="evidence" value="ECO:0007669"/>
    <property type="project" value="UniProtKB-SubCell"/>
</dbReference>
<dbReference type="Pfam" id="PF01925">
    <property type="entry name" value="TauE"/>
    <property type="match status" value="1"/>
</dbReference>
<evidence type="ECO:0000256" key="6">
    <source>
        <dbReference type="RuleBase" id="RU363041"/>
    </source>
</evidence>
<keyword evidence="5 6" id="KW-0472">Membrane</keyword>
<keyword evidence="8" id="KW-1185">Reference proteome</keyword>
<dbReference type="RefSeq" id="WP_049685070.1">
    <property type="nucleotide sequence ID" value="NZ_CP009170.1"/>
</dbReference>
<evidence type="ECO:0000256" key="5">
    <source>
        <dbReference type="ARBA" id="ARBA00023136"/>
    </source>
</evidence>
<dbReference type="InterPro" id="IPR051598">
    <property type="entry name" value="TSUP/Inactive_protease-like"/>
</dbReference>
<dbReference type="PANTHER" id="PTHR43701">
    <property type="entry name" value="MEMBRANE TRANSPORTER PROTEIN MJ0441-RELATED"/>
    <property type="match status" value="1"/>
</dbReference>
<keyword evidence="6" id="KW-1003">Cell membrane</keyword>
<reference evidence="8" key="1">
    <citation type="journal article" date="2015" name="Genome Announc.">
        <title>Whole-Genome Sequences of 80 Environmental and Clinical Isolates of Burkholderia pseudomallei.</title>
        <authorList>
            <person name="Johnson S.L."/>
            <person name="Baker A.L."/>
            <person name="Chain P.S."/>
            <person name="Currie B.J."/>
            <person name="Daligault H.E."/>
            <person name="Davenport K.W."/>
            <person name="Davis C.B."/>
            <person name="Inglis T.J."/>
            <person name="Kaestli M."/>
            <person name="Koren S."/>
            <person name="Mayo M."/>
            <person name="Merritt A.J."/>
            <person name="Price E.P."/>
            <person name="Sarovich D.S."/>
            <person name="Warner J."/>
            <person name="Rosovitz M.J."/>
        </authorList>
    </citation>
    <scope>NUCLEOTIDE SEQUENCE [LARGE SCALE GENOMIC DNA]</scope>
    <source>
        <strain evidence="8">DSM 2030</strain>
    </source>
</reference>
<comment type="similarity">
    <text evidence="2 6">Belongs to the 4-toluene sulfonate uptake permease (TSUP) (TC 2.A.102) family.</text>
</comment>
<dbReference type="EMBL" id="CP009170">
    <property type="protein sequence ID" value="AIS52294.1"/>
    <property type="molecule type" value="Genomic_DNA"/>
</dbReference>
<evidence type="ECO:0000313" key="8">
    <source>
        <dbReference type="Proteomes" id="UP000029669"/>
    </source>
</evidence>
<evidence type="ECO:0000256" key="4">
    <source>
        <dbReference type="ARBA" id="ARBA00022989"/>
    </source>
</evidence>
<protein>
    <recommendedName>
        <fullName evidence="6">Probable membrane transporter protein</fullName>
    </recommendedName>
</protein>
<feature type="transmembrane region" description="Helical" evidence="6">
    <location>
        <begin position="38"/>
        <end position="57"/>
    </location>
</feature>
<proteinExistence type="inferred from homology"/>